<evidence type="ECO:0000313" key="3">
    <source>
        <dbReference type="WBParaSite" id="TREG1_8900.1"/>
    </source>
</evidence>
<dbReference type="Proteomes" id="UP000050795">
    <property type="component" value="Unassembled WGS sequence"/>
</dbReference>
<dbReference type="WBParaSite" id="TREG1_8890.1">
    <property type="protein sequence ID" value="TREG1_8890.1"/>
    <property type="gene ID" value="TREG1_8890"/>
</dbReference>
<dbReference type="OrthoDB" id="6245089at2759"/>
<proteinExistence type="predicted"/>
<dbReference type="WBParaSite" id="TREG1_8900.1">
    <property type="protein sequence ID" value="TREG1_8900.1"/>
    <property type="gene ID" value="TREG1_8900"/>
</dbReference>
<name>A0A183VPN8_TRIRE</name>
<dbReference type="AlphaFoldDB" id="A0A183VPN8"/>
<sequence>MTSDSSVYLNNTPNFVSQMLFNKKSHPLNNKSSYLGPYLFKGSRGSLPYTFNIPESIPEVPVSPRHHSVSFSLAEGHMKTSSQHSRSPSSLLDDIIIEPSESDKCVSPLRTCDLAVPCSSTFEEALKTLEQDSRDGRDKEYID</sequence>
<reference evidence="2 3" key="2">
    <citation type="submission" date="2023-11" db="UniProtKB">
        <authorList>
            <consortium name="WormBaseParasite"/>
        </authorList>
    </citation>
    <scope>IDENTIFICATION</scope>
</reference>
<evidence type="ECO:0000313" key="2">
    <source>
        <dbReference type="WBParaSite" id="TREG1_8890.1"/>
    </source>
</evidence>
<keyword evidence="1" id="KW-1185">Reference proteome</keyword>
<evidence type="ECO:0000313" key="1">
    <source>
        <dbReference type="Proteomes" id="UP000050795"/>
    </source>
</evidence>
<organism evidence="1 3">
    <name type="scientific">Trichobilharzia regenti</name>
    <name type="common">Nasal bird schistosome</name>
    <dbReference type="NCBI Taxonomy" id="157069"/>
    <lineage>
        <taxon>Eukaryota</taxon>
        <taxon>Metazoa</taxon>
        <taxon>Spiralia</taxon>
        <taxon>Lophotrochozoa</taxon>
        <taxon>Platyhelminthes</taxon>
        <taxon>Trematoda</taxon>
        <taxon>Digenea</taxon>
        <taxon>Strigeidida</taxon>
        <taxon>Schistosomatoidea</taxon>
        <taxon>Schistosomatidae</taxon>
        <taxon>Trichobilharzia</taxon>
    </lineage>
</organism>
<reference evidence="1" key="1">
    <citation type="submission" date="2022-06" db="EMBL/GenBank/DDBJ databases">
        <authorList>
            <person name="Berger JAMES D."/>
            <person name="Berger JAMES D."/>
        </authorList>
    </citation>
    <scope>NUCLEOTIDE SEQUENCE [LARGE SCALE GENOMIC DNA]</scope>
</reference>
<protein>
    <submittedName>
        <fullName evidence="2 3">GAB2</fullName>
    </submittedName>
</protein>
<accession>A0A183VPN8</accession>